<dbReference type="EMBL" id="SJTH01000145">
    <property type="protein sequence ID" value="TCI99953.1"/>
    <property type="molecule type" value="Genomic_DNA"/>
</dbReference>
<name>A0A4V2NTF7_9BACI</name>
<keyword evidence="2" id="KW-1185">Reference proteome</keyword>
<sequence>MFYEIKIQIYHGNESSSLTTTSYIKRIKPFFKNDLILEAKRQTDSRIINQLNQFYKDCQFDFMKAYHKYGITFWGRAEIKNRLTGRSDTIYDVEWCKNYWDLNLKQYVA</sequence>
<reference evidence="1 2" key="1">
    <citation type="submission" date="2019-03" db="EMBL/GenBank/DDBJ databases">
        <authorList>
            <person name="Jensen L."/>
            <person name="Storgaard J."/>
            <person name="Sulaj E."/>
            <person name="Schramm A."/>
            <person name="Marshall I.P.G."/>
        </authorList>
    </citation>
    <scope>NUCLEOTIDE SEQUENCE [LARGE SCALE GENOMIC DNA]</scope>
    <source>
        <strain evidence="1 2">2017H2G3</strain>
    </source>
</reference>
<dbReference type="OrthoDB" id="9902708at2"/>
<evidence type="ECO:0000313" key="2">
    <source>
        <dbReference type="Proteomes" id="UP000293846"/>
    </source>
</evidence>
<dbReference type="RefSeq" id="WP_131239774.1">
    <property type="nucleotide sequence ID" value="NZ_SJTH01000145.1"/>
</dbReference>
<feature type="non-terminal residue" evidence="1">
    <location>
        <position position="109"/>
    </location>
</feature>
<dbReference type="Proteomes" id="UP000293846">
    <property type="component" value="Unassembled WGS sequence"/>
</dbReference>
<protein>
    <submittedName>
        <fullName evidence="1">Uncharacterized protein</fullName>
    </submittedName>
</protein>
<dbReference type="AlphaFoldDB" id="A0A4V2NTF7"/>
<evidence type="ECO:0000313" key="1">
    <source>
        <dbReference type="EMBL" id="TCI99953.1"/>
    </source>
</evidence>
<proteinExistence type="predicted"/>
<comment type="caution">
    <text evidence="1">The sequence shown here is derived from an EMBL/GenBank/DDBJ whole genome shotgun (WGS) entry which is preliminary data.</text>
</comment>
<organism evidence="1 2">
    <name type="scientific">Cytobacillus praedii</name>
    <dbReference type="NCBI Taxonomy" id="1742358"/>
    <lineage>
        <taxon>Bacteria</taxon>
        <taxon>Bacillati</taxon>
        <taxon>Bacillota</taxon>
        <taxon>Bacilli</taxon>
        <taxon>Bacillales</taxon>
        <taxon>Bacillaceae</taxon>
        <taxon>Cytobacillus</taxon>
    </lineage>
</organism>
<accession>A0A4V2NTF7</accession>
<gene>
    <name evidence="1" type="ORF">E0Y62_27205</name>
</gene>